<dbReference type="PROSITE" id="PS51085">
    <property type="entry name" value="2FE2S_FER_2"/>
    <property type="match status" value="1"/>
</dbReference>
<dbReference type="Gene3D" id="3.30.530.20">
    <property type="match status" value="1"/>
</dbReference>
<dbReference type="InterPro" id="IPR051452">
    <property type="entry name" value="Diverse_Oxidoreductases"/>
</dbReference>
<comment type="caution">
    <text evidence="7">The sequence shown here is derived from an EMBL/GenBank/DDBJ whole genome shotgun (WGS) entry which is preliminary data.</text>
</comment>
<dbReference type="SUPFAM" id="SSF55961">
    <property type="entry name" value="Bet v1-like"/>
    <property type="match status" value="1"/>
</dbReference>
<dbReference type="SUPFAM" id="SSF47741">
    <property type="entry name" value="CO dehydrogenase ISP C-domain like"/>
    <property type="match status" value="1"/>
</dbReference>
<proteinExistence type="predicted"/>
<dbReference type="CDD" id="cd07823">
    <property type="entry name" value="SRPBCC_5"/>
    <property type="match status" value="1"/>
</dbReference>
<feature type="domain" description="2Fe-2S ferredoxin-type" evidence="6">
    <location>
        <begin position="16"/>
        <end position="92"/>
    </location>
</feature>
<dbReference type="PANTHER" id="PTHR44379:SF8">
    <property type="entry name" value="XANTHINE DEHYDROGENASE IRON-SULFUR-BINDING SUBUNIT XDHC-RELATED"/>
    <property type="match status" value="1"/>
</dbReference>
<organism evidence="7 8">
    <name type="scientific">Xanthobacter autotrophicus</name>
    <dbReference type="NCBI Taxonomy" id="280"/>
    <lineage>
        <taxon>Bacteria</taxon>
        <taxon>Pseudomonadati</taxon>
        <taxon>Pseudomonadota</taxon>
        <taxon>Alphaproteobacteria</taxon>
        <taxon>Hyphomicrobiales</taxon>
        <taxon>Xanthobacteraceae</taxon>
        <taxon>Xanthobacter</taxon>
    </lineage>
</organism>
<dbReference type="PROSITE" id="PS00197">
    <property type="entry name" value="2FE2S_FER_1"/>
    <property type="match status" value="1"/>
</dbReference>
<dbReference type="InterPro" id="IPR036010">
    <property type="entry name" value="2Fe-2S_ferredoxin-like_sf"/>
</dbReference>
<accession>A0A6C1K9A5</accession>
<dbReference type="InterPro" id="IPR023393">
    <property type="entry name" value="START-like_dom_sf"/>
</dbReference>
<keyword evidence="3" id="KW-0560">Oxidoreductase</keyword>
<evidence type="ECO:0000256" key="4">
    <source>
        <dbReference type="ARBA" id="ARBA00023004"/>
    </source>
</evidence>
<keyword evidence="5" id="KW-0411">Iron-sulfur</keyword>
<dbReference type="AlphaFoldDB" id="A0A6C1K9A5"/>
<dbReference type="FunFam" id="3.10.20.30:FF:000020">
    <property type="entry name" value="Xanthine dehydrogenase iron-sulfur subunit"/>
    <property type="match status" value="1"/>
</dbReference>
<dbReference type="InterPro" id="IPR006058">
    <property type="entry name" value="2Fe2S_fd_BS"/>
</dbReference>
<dbReference type="CDD" id="cd00207">
    <property type="entry name" value="fer2"/>
    <property type="match status" value="1"/>
</dbReference>
<dbReference type="InterPro" id="IPR001041">
    <property type="entry name" value="2Fe-2S_ferredoxin-type"/>
</dbReference>
<keyword evidence="4" id="KW-0408">Iron</keyword>
<keyword evidence="1" id="KW-0001">2Fe-2S</keyword>
<dbReference type="OrthoDB" id="8417304at2"/>
<dbReference type="Gene3D" id="1.10.150.120">
    <property type="entry name" value="[2Fe-2S]-binding domain"/>
    <property type="match status" value="1"/>
</dbReference>
<dbReference type="RefSeq" id="WP_138401674.1">
    <property type="nucleotide sequence ID" value="NZ_JBAFVI010000016.1"/>
</dbReference>
<dbReference type="InterPro" id="IPR002888">
    <property type="entry name" value="2Fe-2S-bd"/>
</dbReference>
<dbReference type="InterPro" id="IPR036884">
    <property type="entry name" value="2Fe-2S-bd_dom_sf"/>
</dbReference>
<dbReference type="InterPro" id="IPR010419">
    <property type="entry name" value="CO_DH_gsu"/>
</dbReference>
<dbReference type="GO" id="GO:0051537">
    <property type="term" value="F:2 iron, 2 sulfur cluster binding"/>
    <property type="evidence" value="ECO:0007669"/>
    <property type="project" value="UniProtKB-KW"/>
</dbReference>
<dbReference type="GeneID" id="95776179"/>
<dbReference type="InterPro" id="IPR012675">
    <property type="entry name" value="Beta-grasp_dom_sf"/>
</dbReference>
<dbReference type="GO" id="GO:0046872">
    <property type="term" value="F:metal ion binding"/>
    <property type="evidence" value="ECO:0007669"/>
    <property type="project" value="UniProtKB-KW"/>
</dbReference>
<evidence type="ECO:0000256" key="1">
    <source>
        <dbReference type="ARBA" id="ARBA00022714"/>
    </source>
</evidence>
<evidence type="ECO:0000313" key="8">
    <source>
        <dbReference type="Proteomes" id="UP000305131"/>
    </source>
</evidence>
<gene>
    <name evidence="7" type="ORF">FBQ73_22235</name>
</gene>
<dbReference type="Gene3D" id="3.10.20.30">
    <property type="match status" value="1"/>
</dbReference>
<dbReference type="SUPFAM" id="SSF54292">
    <property type="entry name" value="2Fe-2S ferredoxin-like"/>
    <property type="match status" value="1"/>
</dbReference>
<dbReference type="Pfam" id="PF01799">
    <property type="entry name" value="Fer2_2"/>
    <property type="match status" value="1"/>
</dbReference>
<reference evidence="7 8" key="1">
    <citation type="submission" date="2019-05" db="EMBL/GenBank/DDBJ databases">
        <authorList>
            <person name="Zhou X."/>
        </authorList>
    </citation>
    <scope>NUCLEOTIDE SEQUENCE [LARGE SCALE GENOMIC DNA]</scope>
    <source>
        <strain evidence="7 8">DSM 432</strain>
    </source>
</reference>
<dbReference type="EMBL" id="VAUP01000042">
    <property type="protein sequence ID" value="TLX40762.1"/>
    <property type="molecule type" value="Genomic_DNA"/>
</dbReference>
<evidence type="ECO:0000259" key="6">
    <source>
        <dbReference type="PROSITE" id="PS51085"/>
    </source>
</evidence>
<dbReference type="GO" id="GO:0016491">
    <property type="term" value="F:oxidoreductase activity"/>
    <property type="evidence" value="ECO:0007669"/>
    <property type="project" value="UniProtKB-KW"/>
</dbReference>
<protein>
    <submittedName>
        <fullName evidence="7">2Fe-2S iron-sulfur cluster binding domain-containing protein</fullName>
    </submittedName>
</protein>
<sequence>MNALPRPEGAALGASPMITLTLNGRPVATAAEARTNLADLVRDTLNLTGTHLGCEHGVCGACTILVDGEPARACLSFAAACQGADVVTIEGLDDDAVTAELRAAFNREHALQCGFCTPGMLVSARDLVLRLPEADEARIRLGLAGNLCRCTGYAGIVKAVASVIAARRAQGIGPATAERRLGPVGARAGGATVLAVPLANVAALAAPAAAPLALGETFIPAHSFEQGFEVPFPPADVFAFFGKIEEVAACLPGAVIDAMPSADLVEGGMRVKLGPIGTTFRGTARIRRNEATASGIIHGAGADGRSRTEGEIRYCVLPGTAPGSARVALTVGYTLKGPLAQFGRPGLVREVAGRLIADFATNLAARLSGAPTPAAAGPGLNPLKLFTALIFQRLGALWRRIRPAS</sequence>
<keyword evidence="2" id="KW-0479">Metal-binding</keyword>
<evidence type="ECO:0000256" key="2">
    <source>
        <dbReference type="ARBA" id="ARBA00022723"/>
    </source>
</evidence>
<name>A0A6C1K9A5_XANAU</name>
<dbReference type="Proteomes" id="UP000305131">
    <property type="component" value="Unassembled WGS sequence"/>
</dbReference>
<dbReference type="Pfam" id="PF06240">
    <property type="entry name" value="COXG"/>
    <property type="match status" value="1"/>
</dbReference>
<dbReference type="Pfam" id="PF00111">
    <property type="entry name" value="Fer2"/>
    <property type="match status" value="1"/>
</dbReference>
<evidence type="ECO:0000256" key="3">
    <source>
        <dbReference type="ARBA" id="ARBA00023002"/>
    </source>
</evidence>
<evidence type="ECO:0000256" key="5">
    <source>
        <dbReference type="ARBA" id="ARBA00023014"/>
    </source>
</evidence>
<evidence type="ECO:0000313" key="7">
    <source>
        <dbReference type="EMBL" id="TLX40762.1"/>
    </source>
</evidence>
<dbReference type="PANTHER" id="PTHR44379">
    <property type="entry name" value="OXIDOREDUCTASE WITH IRON-SULFUR SUBUNIT"/>
    <property type="match status" value="1"/>
</dbReference>